<dbReference type="EMBL" id="NEDP02005386">
    <property type="protein sequence ID" value="OWF41469.1"/>
    <property type="molecule type" value="Genomic_DNA"/>
</dbReference>
<name>A0A210PYE9_MIZYE</name>
<feature type="domain" description="EGF-like" evidence="4">
    <location>
        <begin position="170"/>
        <end position="199"/>
    </location>
</feature>
<sequence>MSSRPGVTVLGTVTWVLMWTSWYSQASQESFPLADDQCRGCPDGSCHDPDGQYKCIGDCKSGYFGRSCQHLCPSRCKDGTCDKMLGTCAGCLYGFHGPRCSLQCSSHCNTRDHQKCYQETGSCIGACLLGYYGQSCDKACPEHCNLSCNRNDGSCFVCDSRYWGQFCNNTCAPNCFLACDQLTGRCPVCNSGWRGVTCQSTCSLTNCKSCTTNDECSACKEGWYGLKCDKSCSQYCQSSTCDRRTGNCDCQNGWFGEQCNNPCIPNCSLCSSNRTCVLCEDGFYGANCEHKCIDGCKTCLRSGLQCTDCKDEDRYGDKCECSFSECAEREKGKFDCILCSEDDWFPFENGCCPCTSGHCLDSAACNSHSAACSSGCQRGYYGIMCTNKCSPFCTGGNTSCHGNLGHCANGCSADWFGRKCDASFCTESYPHCIQCAYRQKPYSVSRNDLDCTECEPGYYITNGHCEECLHCKDNKCRSHDGICLEGCARGWFLDTFREYCTNECGRCVNHICHAFNGTCVNGCQPGYYDHTCTVHCPRNCQYATCNSSGICAEGCNHGFYGLYCYDQCERCLQDVCDRETGVCLKCKPQWHGPECSQSCDGCVEGMCTDGQGCADGCWPGLYGISCNMTCPDKSSCYACDQMSGQCIVCKDTLGSPAPPSCKVVMDDVTWTEAYRETSCAPGYYGEFCKMQCSEKCLVDSEKRHCCDRFTGTCLPIAGCYPGNYGLYCDRICINCLYGACTRDAGMCLHGCATGWSGPECVAKIETVETVDISLLFTTVAVLGATGVGLLMVLLCYICCTTRKDPKAEVYIPTDPPGHTTL</sequence>
<feature type="domain" description="EGF-like" evidence="4">
    <location>
        <begin position="338"/>
        <end position="386"/>
    </location>
</feature>
<feature type="domain" description="EGF-like" evidence="4">
    <location>
        <begin position="291"/>
        <end position="320"/>
    </location>
</feature>
<keyword evidence="2" id="KW-0472">Membrane</keyword>
<feature type="domain" description="EGF-like" evidence="4">
    <location>
        <begin position="503"/>
        <end position="533"/>
    </location>
</feature>
<evidence type="ECO:0000259" key="4">
    <source>
        <dbReference type="SMART" id="SM00181"/>
    </source>
</evidence>
<feature type="chain" id="PRO_5012148687" evidence="3">
    <location>
        <begin position="27"/>
        <end position="821"/>
    </location>
</feature>
<feature type="domain" description="EGF-like" evidence="4">
    <location>
        <begin position="71"/>
        <end position="101"/>
    </location>
</feature>
<dbReference type="PANTHER" id="PTHR24043">
    <property type="entry name" value="SCAVENGER RECEPTOR CLASS F"/>
    <property type="match status" value="1"/>
</dbReference>
<feature type="domain" description="EGF-like" evidence="4">
    <location>
        <begin position="201"/>
        <end position="229"/>
    </location>
</feature>
<feature type="domain" description="EGF-like" evidence="4">
    <location>
        <begin position="424"/>
        <end position="466"/>
    </location>
</feature>
<evidence type="ECO:0000256" key="1">
    <source>
        <dbReference type="ARBA" id="ARBA00022536"/>
    </source>
</evidence>
<reference evidence="5 6" key="1">
    <citation type="journal article" date="2017" name="Nat. Ecol. Evol.">
        <title>Scallop genome provides insights into evolution of bilaterian karyotype and development.</title>
        <authorList>
            <person name="Wang S."/>
            <person name="Zhang J."/>
            <person name="Jiao W."/>
            <person name="Li J."/>
            <person name="Xun X."/>
            <person name="Sun Y."/>
            <person name="Guo X."/>
            <person name="Huan P."/>
            <person name="Dong B."/>
            <person name="Zhang L."/>
            <person name="Hu X."/>
            <person name="Sun X."/>
            <person name="Wang J."/>
            <person name="Zhao C."/>
            <person name="Wang Y."/>
            <person name="Wang D."/>
            <person name="Huang X."/>
            <person name="Wang R."/>
            <person name="Lv J."/>
            <person name="Li Y."/>
            <person name="Zhang Z."/>
            <person name="Liu B."/>
            <person name="Lu W."/>
            <person name="Hui Y."/>
            <person name="Liang J."/>
            <person name="Zhou Z."/>
            <person name="Hou R."/>
            <person name="Li X."/>
            <person name="Liu Y."/>
            <person name="Li H."/>
            <person name="Ning X."/>
            <person name="Lin Y."/>
            <person name="Zhao L."/>
            <person name="Xing Q."/>
            <person name="Dou J."/>
            <person name="Li Y."/>
            <person name="Mao J."/>
            <person name="Guo H."/>
            <person name="Dou H."/>
            <person name="Li T."/>
            <person name="Mu C."/>
            <person name="Jiang W."/>
            <person name="Fu Q."/>
            <person name="Fu X."/>
            <person name="Miao Y."/>
            <person name="Liu J."/>
            <person name="Yu Q."/>
            <person name="Li R."/>
            <person name="Liao H."/>
            <person name="Li X."/>
            <person name="Kong Y."/>
            <person name="Jiang Z."/>
            <person name="Chourrout D."/>
            <person name="Li R."/>
            <person name="Bao Z."/>
        </authorList>
    </citation>
    <scope>NUCLEOTIDE SEQUENCE [LARGE SCALE GENOMIC DNA]</scope>
    <source>
        <strain evidence="5 6">PY_sf001</strain>
    </source>
</reference>
<feature type="domain" description="EGF-like" evidence="4">
    <location>
        <begin position="535"/>
        <end position="565"/>
    </location>
</feature>
<evidence type="ECO:0000313" key="5">
    <source>
        <dbReference type="EMBL" id="OWF41469.1"/>
    </source>
</evidence>
<feature type="signal peptide" evidence="3">
    <location>
        <begin position="1"/>
        <end position="26"/>
    </location>
</feature>
<feature type="domain" description="EGF-like" evidence="4">
    <location>
        <begin position="467"/>
        <end position="501"/>
    </location>
</feature>
<dbReference type="Proteomes" id="UP000242188">
    <property type="component" value="Unassembled WGS sequence"/>
</dbReference>
<feature type="domain" description="EGF-like" evidence="4">
    <location>
        <begin position="37"/>
        <end position="69"/>
    </location>
</feature>
<dbReference type="PANTHER" id="PTHR24043:SF8">
    <property type="entry name" value="EGF-LIKE DOMAIN-CONTAINING PROTEIN"/>
    <property type="match status" value="1"/>
</dbReference>
<feature type="domain" description="EGF-like" evidence="4">
    <location>
        <begin position="727"/>
        <end position="761"/>
    </location>
</feature>
<proteinExistence type="predicted"/>
<gene>
    <name evidence="5" type="ORF">KP79_PYT17360</name>
</gene>
<protein>
    <submittedName>
        <fullName evidence="5">Cell death abnormality protein 1</fullName>
    </submittedName>
</protein>
<feature type="domain" description="EGF-like" evidence="4">
    <location>
        <begin position="262"/>
        <end position="289"/>
    </location>
</feature>
<feature type="transmembrane region" description="Helical" evidence="2">
    <location>
        <begin position="774"/>
        <end position="797"/>
    </location>
</feature>
<comment type="caution">
    <text evidence="5">The sequence shown here is derived from an EMBL/GenBank/DDBJ whole genome shotgun (WGS) entry which is preliminary data.</text>
</comment>
<keyword evidence="2" id="KW-1133">Transmembrane helix</keyword>
<dbReference type="GO" id="GO:0005044">
    <property type="term" value="F:scavenger receptor activity"/>
    <property type="evidence" value="ECO:0007669"/>
    <property type="project" value="InterPro"/>
</dbReference>
<evidence type="ECO:0000256" key="2">
    <source>
        <dbReference type="SAM" id="Phobius"/>
    </source>
</evidence>
<dbReference type="InterPro" id="IPR042635">
    <property type="entry name" value="MEGF10/SREC1/2-like"/>
</dbReference>
<dbReference type="OrthoDB" id="6047137at2759"/>
<dbReference type="InterPro" id="IPR000742">
    <property type="entry name" value="EGF"/>
</dbReference>
<organism evidence="5 6">
    <name type="scientific">Mizuhopecten yessoensis</name>
    <name type="common">Japanese scallop</name>
    <name type="synonym">Patinopecten yessoensis</name>
    <dbReference type="NCBI Taxonomy" id="6573"/>
    <lineage>
        <taxon>Eukaryota</taxon>
        <taxon>Metazoa</taxon>
        <taxon>Spiralia</taxon>
        <taxon>Lophotrochozoa</taxon>
        <taxon>Mollusca</taxon>
        <taxon>Bivalvia</taxon>
        <taxon>Autobranchia</taxon>
        <taxon>Pteriomorphia</taxon>
        <taxon>Pectinida</taxon>
        <taxon>Pectinoidea</taxon>
        <taxon>Pectinidae</taxon>
        <taxon>Mizuhopecten</taxon>
    </lineage>
</organism>
<dbReference type="SMART" id="SM00181">
    <property type="entry name" value="EGF"/>
    <property type="match status" value="14"/>
</dbReference>
<evidence type="ECO:0000313" key="6">
    <source>
        <dbReference type="Proteomes" id="UP000242188"/>
    </source>
</evidence>
<keyword evidence="2" id="KW-0812">Transmembrane</keyword>
<keyword evidence="6" id="KW-1185">Reference proteome</keyword>
<dbReference type="AlphaFoldDB" id="A0A210PYE9"/>
<dbReference type="Gene3D" id="2.170.300.10">
    <property type="entry name" value="Tie2 ligand-binding domain superfamily"/>
    <property type="match status" value="1"/>
</dbReference>
<keyword evidence="3" id="KW-0732">Signal</keyword>
<feature type="domain" description="EGF-like" evidence="4">
    <location>
        <begin position="388"/>
        <end position="421"/>
    </location>
</feature>
<accession>A0A210PYE9</accession>
<feature type="domain" description="EGF-like" evidence="4">
    <location>
        <begin position="231"/>
        <end position="260"/>
    </location>
</feature>
<keyword evidence="1" id="KW-0245">EGF-like domain</keyword>
<evidence type="ECO:0000256" key="3">
    <source>
        <dbReference type="SAM" id="SignalP"/>
    </source>
</evidence>